<gene>
    <name evidence="3" type="ORF">QM480_09750</name>
</gene>
<protein>
    <submittedName>
        <fullName evidence="3">Response regulator</fullName>
    </submittedName>
</protein>
<dbReference type="Gene3D" id="3.40.50.2300">
    <property type="match status" value="1"/>
</dbReference>
<keyword evidence="1" id="KW-0597">Phosphoprotein</keyword>
<dbReference type="PANTHER" id="PTHR44520:SF2">
    <property type="entry name" value="RESPONSE REGULATOR RCP1"/>
    <property type="match status" value="1"/>
</dbReference>
<comment type="caution">
    <text evidence="3">The sequence shown here is derived from an EMBL/GenBank/DDBJ whole genome shotgun (WGS) entry which is preliminary data.</text>
</comment>
<evidence type="ECO:0000256" key="1">
    <source>
        <dbReference type="PROSITE-ProRule" id="PRU00169"/>
    </source>
</evidence>
<proteinExistence type="predicted"/>
<dbReference type="InterPro" id="IPR011006">
    <property type="entry name" value="CheY-like_superfamily"/>
</dbReference>
<dbReference type="RefSeq" id="WP_283369774.1">
    <property type="nucleotide sequence ID" value="NZ_JASHID010000005.1"/>
</dbReference>
<dbReference type="PANTHER" id="PTHR44520">
    <property type="entry name" value="RESPONSE REGULATOR RCP1-RELATED"/>
    <property type="match status" value="1"/>
</dbReference>
<dbReference type="SUPFAM" id="SSF52172">
    <property type="entry name" value="CheY-like"/>
    <property type="match status" value="1"/>
</dbReference>
<organism evidence="3 4">
    <name type="scientific">Flectobacillus longus</name>
    <dbReference type="NCBI Taxonomy" id="2984207"/>
    <lineage>
        <taxon>Bacteria</taxon>
        <taxon>Pseudomonadati</taxon>
        <taxon>Bacteroidota</taxon>
        <taxon>Cytophagia</taxon>
        <taxon>Cytophagales</taxon>
        <taxon>Flectobacillaceae</taxon>
        <taxon>Flectobacillus</taxon>
    </lineage>
</organism>
<dbReference type="InterPro" id="IPR052893">
    <property type="entry name" value="TCS_response_regulator"/>
</dbReference>
<dbReference type="InterPro" id="IPR001789">
    <property type="entry name" value="Sig_transdc_resp-reg_receiver"/>
</dbReference>
<dbReference type="Proteomes" id="UP001236569">
    <property type="component" value="Unassembled WGS sequence"/>
</dbReference>
<dbReference type="PROSITE" id="PS50110">
    <property type="entry name" value="RESPONSE_REGULATORY"/>
    <property type="match status" value="1"/>
</dbReference>
<feature type="domain" description="Response regulatory" evidence="2">
    <location>
        <begin position="8"/>
        <end position="141"/>
    </location>
</feature>
<sequence length="147" mass="16899">MITNMLKKVLLVDDDSVTLSLCDMVIKRFTFAEEVDKAQNGQEAIDYFNDIVDENSNNSNANVPAIIFLDLNMPVMNGWDFLDEFIRKGFNKLFPETRIIVLSSSIDPRDIQRASNYDIIIEFISKPLTLKVIKEIKQHSILMPHFS</sequence>
<dbReference type="SMART" id="SM00448">
    <property type="entry name" value="REC"/>
    <property type="match status" value="1"/>
</dbReference>
<evidence type="ECO:0000259" key="2">
    <source>
        <dbReference type="PROSITE" id="PS50110"/>
    </source>
</evidence>
<feature type="modified residue" description="4-aspartylphosphate" evidence="1">
    <location>
        <position position="70"/>
    </location>
</feature>
<keyword evidence="4" id="KW-1185">Reference proteome</keyword>
<accession>A0ABT6YM14</accession>
<evidence type="ECO:0000313" key="3">
    <source>
        <dbReference type="EMBL" id="MDI9864605.1"/>
    </source>
</evidence>
<dbReference type="Pfam" id="PF00072">
    <property type="entry name" value="Response_reg"/>
    <property type="match status" value="1"/>
</dbReference>
<dbReference type="EMBL" id="JASHID010000005">
    <property type="protein sequence ID" value="MDI9864605.1"/>
    <property type="molecule type" value="Genomic_DNA"/>
</dbReference>
<evidence type="ECO:0000313" key="4">
    <source>
        <dbReference type="Proteomes" id="UP001236569"/>
    </source>
</evidence>
<name>A0ABT6YM14_9BACT</name>
<reference evidence="3 4" key="1">
    <citation type="submission" date="2023-05" db="EMBL/GenBank/DDBJ databases">
        <title>Novel species of genus Flectobacillus isolated from stream in China.</title>
        <authorList>
            <person name="Lu H."/>
        </authorList>
    </citation>
    <scope>NUCLEOTIDE SEQUENCE [LARGE SCALE GENOMIC DNA]</scope>
    <source>
        <strain evidence="3 4">DC10W</strain>
    </source>
</reference>